<name>A0A1L9T5Z5_9EURO</name>
<dbReference type="VEuPathDB" id="FungiDB:ASPSYDRAFT_35455"/>
<keyword evidence="2" id="KW-1185">Reference proteome</keyword>
<reference evidence="2" key="1">
    <citation type="journal article" date="2017" name="Genome Biol.">
        <title>Comparative genomics reveals high biological diversity and specific adaptations in the industrially and medically important fungal genus Aspergillus.</title>
        <authorList>
            <person name="de Vries R.P."/>
            <person name="Riley R."/>
            <person name="Wiebenga A."/>
            <person name="Aguilar-Osorio G."/>
            <person name="Amillis S."/>
            <person name="Uchima C.A."/>
            <person name="Anderluh G."/>
            <person name="Asadollahi M."/>
            <person name="Askin M."/>
            <person name="Barry K."/>
            <person name="Battaglia E."/>
            <person name="Bayram O."/>
            <person name="Benocci T."/>
            <person name="Braus-Stromeyer S.A."/>
            <person name="Caldana C."/>
            <person name="Canovas D."/>
            <person name="Cerqueira G.C."/>
            <person name="Chen F."/>
            <person name="Chen W."/>
            <person name="Choi C."/>
            <person name="Clum A."/>
            <person name="Dos Santos R.A."/>
            <person name="Damasio A.R."/>
            <person name="Diallinas G."/>
            <person name="Emri T."/>
            <person name="Fekete E."/>
            <person name="Flipphi M."/>
            <person name="Freyberg S."/>
            <person name="Gallo A."/>
            <person name="Gournas C."/>
            <person name="Habgood R."/>
            <person name="Hainaut M."/>
            <person name="Harispe M.L."/>
            <person name="Henrissat B."/>
            <person name="Hilden K.S."/>
            <person name="Hope R."/>
            <person name="Hossain A."/>
            <person name="Karabika E."/>
            <person name="Karaffa L."/>
            <person name="Karanyi Z."/>
            <person name="Krasevec N."/>
            <person name="Kuo A."/>
            <person name="Kusch H."/>
            <person name="LaButti K."/>
            <person name="Lagendijk E.L."/>
            <person name="Lapidus A."/>
            <person name="Levasseur A."/>
            <person name="Lindquist E."/>
            <person name="Lipzen A."/>
            <person name="Logrieco A.F."/>
            <person name="MacCabe A."/>
            <person name="Maekelae M.R."/>
            <person name="Malavazi I."/>
            <person name="Melin P."/>
            <person name="Meyer V."/>
            <person name="Mielnichuk N."/>
            <person name="Miskei M."/>
            <person name="Molnar A.P."/>
            <person name="Mule G."/>
            <person name="Ngan C.Y."/>
            <person name="Orejas M."/>
            <person name="Orosz E."/>
            <person name="Ouedraogo J.P."/>
            <person name="Overkamp K.M."/>
            <person name="Park H.-S."/>
            <person name="Perrone G."/>
            <person name="Piumi F."/>
            <person name="Punt P.J."/>
            <person name="Ram A.F."/>
            <person name="Ramon A."/>
            <person name="Rauscher S."/>
            <person name="Record E."/>
            <person name="Riano-Pachon D.M."/>
            <person name="Robert V."/>
            <person name="Roehrig J."/>
            <person name="Ruller R."/>
            <person name="Salamov A."/>
            <person name="Salih N.S."/>
            <person name="Samson R.A."/>
            <person name="Sandor E."/>
            <person name="Sanguinetti M."/>
            <person name="Schuetze T."/>
            <person name="Sepcic K."/>
            <person name="Shelest E."/>
            <person name="Sherlock G."/>
            <person name="Sophianopoulou V."/>
            <person name="Squina F.M."/>
            <person name="Sun H."/>
            <person name="Susca A."/>
            <person name="Todd R.B."/>
            <person name="Tsang A."/>
            <person name="Unkles S.E."/>
            <person name="van de Wiele N."/>
            <person name="van Rossen-Uffink D."/>
            <person name="Oliveira J.V."/>
            <person name="Vesth T.C."/>
            <person name="Visser J."/>
            <person name="Yu J.-H."/>
            <person name="Zhou M."/>
            <person name="Andersen M.R."/>
            <person name="Archer D.B."/>
            <person name="Baker S.E."/>
            <person name="Benoit I."/>
            <person name="Brakhage A.A."/>
            <person name="Braus G.H."/>
            <person name="Fischer R."/>
            <person name="Frisvad J.C."/>
            <person name="Goldman G.H."/>
            <person name="Houbraken J."/>
            <person name="Oakley B."/>
            <person name="Pocsi I."/>
            <person name="Scazzocchio C."/>
            <person name="Seiboth B."/>
            <person name="vanKuyk P.A."/>
            <person name="Wortman J."/>
            <person name="Dyer P.S."/>
            <person name="Grigoriev I.V."/>
        </authorList>
    </citation>
    <scope>NUCLEOTIDE SEQUENCE [LARGE SCALE GENOMIC DNA]</scope>
    <source>
        <strain evidence="2">CBS 593.65</strain>
    </source>
</reference>
<sequence length="172" mass="18954">MLRTCKTKLTDLSRVDAVIHHAGGRRCSHFVRHRCPTDVSGSRLATGDWREAAMLVHSRGLAQFDSLLSWIDCNVASTSSSPQLGRYSTSVFHGYAPCLTGAIYTANTAPQAHPHSNRKAVLDIPGPGFTTSQKSKSTRSNGFTWRLREDVIDSRSDRAYMVTSVNSRVCSR</sequence>
<dbReference type="EMBL" id="KV878594">
    <property type="protein sequence ID" value="OJJ54781.1"/>
    <property type="molecule type" value="Genomic_DNA"/>
</dbReference>
<protein>
    <submittedName>
        <fullName evidence="1">Uncharacterized protein</fullName>
    </submittedName>
</protein>
<gene>
    <name evidence="1" type="ORF">ASPSYDRAFT_35455</name>
</gene>
<accession>A0A1L9T5Z5</accession>
<dbReference type="AlphaFoldDB" id="A0A1L9T5Z5"/>
<dbReference type="GeneID" id="63761412"/>
<evidence type="ECO:0000313" key="1">
    <source>
        <dbReference type="EMBL" id="OJJ54781.1"/>
    </source>
</evidence>
<dbReference type="Proteomes" id="UP000184356">
    <property type="component" value="Unassembled WGS sequence"/>
</dbReference>
<organism evidence="1 2">
    <name type="scientific">Aspergillus sydowii CBS 593.65</name>
    <dbReference type="NCBI Taxonomy" id="1036612"/>
    <lineage>
        <taxon>Eukaryota</taxon>
        <taxon>Fungi</taxon>
        <taxon>Dikarya</taxon>
        <taxon>Ascomycota</taxon>
        <taxon>Pezizomycotina</taxon>
        <taxon>Eurotiomycetes</taxon>
        <taxon>Eurotiomycetidae</taxon>
        <taxon>Eurotiales</taxon>
        <taxon>Aspergillaceae</taxon>
        <taxon>Aspergillus</taxon>
        <taxon>Aspergillus subgen. Nidulantes</taxon>
    </lineage>
</organism>
<dbReference type="RefSeq" id="XP_040698587.1">
    <property type="nucleotide sequence ID" value="XM_040845339.1"/>
</dbReference>
<proteinExistence type="predicted"/>
<evidence type="ECO:0000313" key="2">
    <source>
        <dbReference type="Proteomes" id="UP000184356"/>
    </source>
</evidence>